<keyword evidence="3" id="KW-1185">Reference proteome</keyword>
<dbReference type="EMBL" id="CAEX01004854">
    <property type="protein sequence ID" value="CCD20096.1"/>
    <property type="molecule type" value="Genomic_DNA"/>
</dbReference>
<feature type="signal peptide" evidence="1">
    <location>
        <begin position="1"/>
        <end position="20"/>
    </location>
</feature>
<evidence type="ECO:0000313" key="2">
    <source>
        <dbReference type="EMBL" id="CCD20096.1"/>
    </source>
</evidence>
<protein>
    <submittedName>
        <fullName evidence="2">Uncharacterized protein</fullName>
    </submittedName>
</protein>
<reference evidence="2 3" key="1">
    <citation type="journal article" date="2012" name="Proc. Natl. Acad. Sci. U.S.A.">
        <title>Antigenic diversity is generated by distinct evolutionary mechanisms in African trypanosome species.</title>
        <authorList>
            <person name="Jackson A.P."/>
            <person name="Berry A."/>
            <person name="Aslett M."/>
            <person name="Allison H.C."/>
            <person name="Burton P."/>
            <person name="Vavrova-Anderson J."/>
            <person name="Brown R."/>
            <person name="Browne H."/>
            <person name="Corton N."/>
            <person name="Hauser H."/>
            <person name="Gamble J."/>
            <person name="Gilderthorp R."/>
            <person name="Marcello L."/>
            <person name="McQuillan J."/>
            <person name="Otto T.D."/>
            <person name="Quail M.A."/>
            <person name="Sanders M.J."/>
            <person name="van Tonder A."/>
            <person name="Ginger M.L."/>
            <person name="Field M.C."/>
            <person name="Barry J.D."/>
            <person name="Hertz-Fowler C."/>
            <person name="Berriman M."/>
        </authorList>
    </citation>
    <scope>NUCLEOTIDE SEQUENCE</scope>
    <source>
        <strain evidence="2 3">Y486</strain>
    </source>
</reference>
<accession>F9WRB2</accession>
<evidence type="ECO:0000313" key="3">
    <source>
        <dbReference type="Proteomes" id="UP000009027"/>
    </source>
</evidence>
<keyword evidence="1" id="KW-0732">Signal</keyword>
<dbReference type="Proteomes" id="UP000009027">
    <property type="component" value="Unassembled WGS sequence"/>
</dbReference>
<evidence type="ECO:0000256" key="1">
    <source>
        <dbReference type="SAM" id="SignalP"/>
    </source>
</evidence>
<organism evidence="2 3">
    <name type="scientific">Trypanosoma vivax (strain Y486)</name>
    <dbReference type="NCBI Taxonomy" id="1055687"/>
    <lineage>
        <taxon>Eukaryota</taxon>
        <taxon>Discoba</taxon>
        <taxon>Euglenozoa</taxon>
        <taxon>Kinetoplastea</taxon>
        <taxon>Metakinetoplastina</taxon>
        <taxon>Trypanosomatida</taxon>
        <taxon>Trypanosomatidae</taxon>
        <taxon>Trypanosoma</taxon>
        <taxon>Duttonella</taxon>
    </lineage>
</organism>
<proteinExistence type="predicted"/>
<feature type="chain" id="PRO_5003390757" evidence="1">
    <location>
        <begin position="21"/>
        <end position="347"/>
    </location>
</feature>
<gene>
    <name evidence="2" type="ORF">TvY486_0028610</name>
</gene>
<dbReference type="AlphaFoldDB" id="F9WRB2"/>
<sequence>MRLGTVWLLVCCSVCASALAVQEEGVVTDPMDFVNVSFHGLKLEECATALLCLWLELVQLPRKRMIERIDMVFQQVRSTINVTKERAMLEKDETFTNLNDARVVLRTVHSKLKGAELLNDKLNENKVKLLNELAKEGAVVGQVNKALLAISTAALVAYRYNDQLVSLSNVKRMVEEMNNCSLGQQIATNATELIVKTWWNKNTSFLIQKLQTLINESSDICSKHPEYKKQPSWRGWPANRTYSDVIRLASSGRSDLVKYMETIGSVDGLDGRHRNVSASLVKLLPTGNVSRIINATARDIVELQEIKTQLQKEKVRYVVMVQRGREEARLGGCTDLWKQFLTFVGWE</sequence>
<name>F9WRB2_TRYVY</name>